<comment type="caution">
    <text evidence="1">The sequence shown here is derived from an EMBL/GenBank/DDBJ whole genome shotgun (WGS) entry which is preliminary data.</text>
</comment>
<evidence type="ECO:0000313" key="2">
    <source>
        <dbReference type="Proteomes" id="UP000266841"/>
    </source>
</evidence>
<sequence length="254" mass="26980">MLEIDSHVLHAEPAALDEIHQPSRRRHEQVASALDLAELLPDLRASVHDHAGDARAVEELLRLLLDLARELSGRREDEALRVRPPPARSALRLGPTVLEHGDNDGEEEPGRLSRTSLGARHEVAVQARDGDAPLLHGRGARVAAELDVAEQILADNLLLERFDGQWHVGPRRLHGDVIVGVEVDAGHLLYLLVEELSLEALVGTGVAVVPALVAAGLVTAAVPSAAVTAARAAVVVVPPVSFVQNDGVSSAAFV</sequence>
<dbReference type="AntiFam" id="ANF00149">
    <property type="entry name" value="Shadow ORF (opposite cshA)"/>
</dbReference>
<keyword evidence="2" id="KW-1185">Reference proteome</keyword>
<organism evidence="1 2">
    <name type="scientific">Thalassiosira oceanica</name>
    <name type="common">Marine diatom</name>
    <dbReference type="NCBI Taxonomy" id="159749"/>
    <lineage>
        <taxon>Eukaryota</taxon>
        <taxon>Sar</taxon>
        <taxon>Stramenopiles</taxon>
        <taxon>Ochrophyta</taxon>
        <taxon>Bacillariophyta</taxon>
        <taxon>Coscinodiscophyceae</taxon>
        <taxon>Thalassiosirophycidae</taxon>
        <taxon>Thalassiosirales</taxon>
        <taxon>Thalassiosiraceae</taxon>
        <taxon>Thalassiosira</taxon>
    </lineage>
</organism>
<evidence type="ECO:0000313" key="1">
    <source>
        <dbReference type="EMBL" id="EJK47208.1"/>
    </source>
</evidence>
<proteinExistence type="predicted"/>
<protein>
    <submittedName>
        <fullName evidence="1">Uncharacterized protein</fullName>
    </submittedName>
</protein>
<reference evidence="1 2" key="1">
    <citation type="journal article" date="2012" name="Genome Biol.">
        <title>Genome and low-iron response of an oceanic diatom adapted to chronic iron limitation.</title>
        <authorList>
            <person name="Lommer M."/>
            <person name="Specht M."/>
            <person name="Roy A.S."/>
            <person name="Kraemer L."/>
            <person name="Andreson R."/>
            <person name="Gutowska M.A."/>
            <person name="Wolf J."/>
            <person name="Bergner S.V."/>
            <person name="Schilhabel M.B."/>
            <person name="Klostermeier U.C."/>
            <person name="Beiko R.G."/>
            <person name="Rosenstiel P."/>
            <person name="Hippler M."/>
            <person name="Laroche J."/>
        </authorList>
    </citation>
    <scope>NUCLEOTIDE SEQUENCE [LARGE SCALE GENOMIC DNA]</scope>
    <source>
        <strain evidence="1 2">CCMP1005</strain>
    </source>
</reference>
<dbReference type="AlphaFoldDB" id="K0R343"/>
<dbReference type="Proteomes" id="UP000266841">
    <property type="component" value="Unassembled WGS sequence"/>
</dbReference>
<dbReference type="EMBL" id="AGNL01047221">
    <property type="protein sequence ID" value="EJK47208.1"/>
    <property type="molecule type" value="Genomic_DNA"/>
</dbReference>
<gene>
    <name evidence="1" type="ORF">THAOC_34092</name>
</gene>
<name>K0R343_THAOC</name>
<accession>K0R343</accession>